<dbReference type="PANTHER" id="PTHR35867">
    <property type="entry name" value="PROTEIN RSEC"/>
    <property type="match status" value="1"/>
</dbReference>
<organism evidence="2 3">
    <name type="scientific">Thiomicrorhabdus xiamenensis</name>
    <dbReference type="NCBI Taxonomy" id="2739063"/>
    <lineage>
        <taxon>Bacteria</taxon>
        <taxon>Pseudomonadati</taxon>
        <taxon>Pseudomonadota</taxon>
        <taxon>Gammaproteobacteria</taxon>
        <taxon>Thiotrichales</taxon>
        <taxon>Piscirickettsiaceae</taxon>
        <taxon>Thiomicrorhabdus</taxon>
    </lineage>
</organism>
<dbReference type="RefSeq" id="WP_173284712.1">
    <property type="nucleotide sequence ID" value="NZ_CP054020.1"/>
</dbReference>
<keyword evidence="1" id="KW-1133">Transmembrane helix</keyword>
<dbReference type="KEGG" id="txa:HQN79_05135"/>
<feature type="transmembrane region" description="Helical" evidence="1">
    <location>
        <begin position="107"/>
        <end position="129"/>
    </location>
</feature>
<evidence type="ECO:0000313" key="3">
    <source>
        <dbReference type="Proteomes" id="UP000504724"/>
    </source>
</evidence>
<keyword evidence="3" id="KW-1185">Reference proteome</keyword>
<dbReference type="PANTHER" id="PTHR35867:SF1">
    <property type="entry name" value="PROTEIN RSEC"/>
    <property type="match status" value="1"/>
</dbReference>
<evidence type="ECO:0000256" key="1">
    <source>
        <dbReference type="SAM" id="Phobius"/>
    </source>
</evidence>
<sequence length="190" mass="20335">MSSPMERNNDPGFDDDRDSLVGVSAKSSLTESGTVVAIQGEFALVEVAPKNGCSGCAQSGGCGTSALSTLFVARHNKPIRVENPLGVEVGNLVDLSMDESRLVKHSFMAYGLPLIGLLVFSVLAQKLLFISGIPVSAAEKFADVSAIFGGLFGLFAGWWVTKRFYRPVLPEITRIHNASQTLDDAQMRDV</sequence>
<reference evidence="2 3" key="1">
    <citation type="submission" date="2020-05" db="EMBL/GenBank/DDBJ databases">
        <title>Thiomicrorhabdus sediminis sp.nov. and Thiomicrorhabdus xiamenensis sp.nov., novel sulfur-oxidizing bacteria isolated from coastal sediment.</title>
        <authorList>
            <person name="Liu X."/>
        </authorList>
    </citation>
    <scope>NUCLEOTIDE SEQUENCE [LARGE SCALE GENOMIC DNA]</scope>
    <source>
        <strain evidence="2 3">G2</strain>
    </source>
</reference>
<keyword evidence="1" id="KW-0472">Membrane</keyword>
<name>A0A7D4NQP3_9GAMM</name>
<evidence type="ECO:0000313" key="2">
    <source>
        <dbReference type="EMBL" id="QKI88997.1"/>
    </source>
</evidence>
<dbReference type="Pfam" id="PF04246">
    <property type="entry name" value="RseC_MucC"/>
    <property type="match status" value="1"/>
</dbReference>
<proteinExistence type="predicted"/>
<protein>
    <submittedName>
        <fullName evidence="2">SoxR reducing system RseC family protein</fullName>
    </submittedName>
</protein>
<accession>A0A7D4NQP3</accession>
<dbReference type="InterPro" id="IPR007359">
    <property type="entry name" value="SigmaE_reg_RseC_MucC"/>
</dbReference>
<keyword evidence="1" id="KW-0812">Transmembrane</keyword>
<dbReference type="EMBL" id="CP054020">
    <property type="protein sequence ID" value="QKI88997.1"/>
    <property type="molecule type" value="Genomic_DNA"/>
</dbReference>
<dbReference type="AlphaFoldDB" id="A0A7D4NQP3"/>
<dbReference type="Proteomes" id="UP000504724">
    <property type="component" value="Chromosome"/>
</dbReference>
<gene>
    <name evidence="2" type="ORF">HQN79_05135</name>
</gene>
<feature type="transmembrane region" description="Helical" evidence="1">
    <location>
        <begin position="141"/>
        <end position="160"/>
    </location>
</feature>